<feature type="domain" description="Terpene synthase N-terminal" evidence="2">
    <location>
        <begin position="22"/>
        <end position="179"/>
    </location>
</feature>
<sequence>MEMIESPNDSHARRTANYKPNIWNYDHLQSLTSIYHGQVQEEEAETLKEEVRGILGAFDEEDPFVKLELIDEMDRLALSSYFVEEICESLASLKSSNPSAGNEDLYSTALYFRILRQHGHHVSPDAIHRLMDKEEKLVMSARSDGKAMLEVFEASHLGLEDECLIDRAKAFATKHLRLSNFNDDLDKIAKCLLHWSVNWYNARKHIQGKNKSTLHRLAGLSFNIIQVQHQNELKEVLRWWRNLGISEVLTFTRDRVVESFLWAVGVAYEPQYRSLRKWLTKAISLVLIIDDVYDIYGSNHELHQFTTAVERWDPTEIQQLPEAIKSCFWVLYDTINNMDHEIQKEKGCDSVLPHLKKVWTGFCKALFVEAKWYHSGHSPSLSEYLDNGWTSSSGPLLCLHILIGICHDITQAIHVFNSSKEIIRHSSLIIRLCNDQGTSKAELERGDAHSSILCRMREANVTEAAARGHIKSLVTDSWKKINGLFISAPRWQQPMIRYVVNTARVASFIYQNGDGFGVQDRETRDQVLSCLIEPLPLA</sequence>
<accession>A0AAW2KIA3</accession>
<dbReference type="GO" id="GO:0016102">
    <property type="term" value="P:diterpenoid biosynthetic process"/>
    <property type="evidence" value="ECO:0007669"/>
    <property type="project" value="InterPro"/>
</dbReference>
<dbReference type="GO" id="GO:0000287">
    <property type="term" value="F:magnesium ion binding"/>
    <property type="evidence" value="ECO:0007669"/>
    <property type="project" value="InterPro"/>
</dbReference>
<dbReference type="Pfam" id="PF01397">
    <property type="entry name" value="Terpene_synth"/>
    <property type="match status" value="1"/>
</dbReference>
<dbReference type="SFLD" id="SFLDS00005">
    <property type="entry name" value="Isoprenoid_Synthase_Type_I"/>
    <property type="match status" value="1"/>
</dbReference>
<dbReference type="Gene3D" id="1.50.10.130">
    <property type="entry name" value="Terpene synthase, N-terminal domain"/>
    <property type="match status" value="1"/>
</dbReference>
<reference evidence="4" key="2">
    <citation type="journal article" date="2024" name="Plant">
        <title>Genomic evolution and insights into agronomic trait innovations of Sesamum species.</title>
        <authorList>
            <person name="Miao H."/>
            <person name="Wang L."/>
            <person name="Qu L."/>
            <person name="Liu H."/>
            <person name="Sun Y."/>
            <person name="Le M."/>
            <person name="Wang Q."/>
            <person name="Wei S."/>
            <person name="Zheng Y."/>
            <person name="Lin W."/>
            <person name="Duan Y."/>
            <person name="Cao H."/>
            <person name="Xiong S."/>
            <person name="Wang X."/>
            <person name="Wei L."/>
            <person name="Li C."/>
            <person name="Ma Q."/>
            <person name="Ju M."/>
            <person name="Zhao R."/>
            <person name="Li G."/>
            <person name="Mu C."/>
            <person name="Tian Q."/>
            <person name="Mei H."/>
            <person name="Zhang T."/>
            <person name="Gao T."/>
            <person name="Zhang H."/>
        </authorList>
    </citation>
    <scope>NUCLEOTIDE SEQUENCE</scope>
    <source>
        <strain evidence="4">G02</strain>
    </source>
</reference>
<dbReference type="PANTHER" id="PTHR31225:SF94">
    <property type="entry name" value="ALPHA-FARNESENE SYNTHASE"/>
    <property type="match status" value="1"/>
</dbReference>
<dbReference type="InterPro" id="IPR050148">
    <property type="entry name" value="Terpene_synthase-like"/>
</dbReference>
<dbReference type="Gene3D" id="1.10.600.10">
    <property type="entry name" value="Farnesyl Diphosphate Synthase"/>
    <property type="match status" value="1"/>
</dbReference>
<evidence type="ECO:0000259" key="3">
    <source>
        <dbReference type="Pfam" id="PF03936"/>
    </source>
</evidence>
<protein>
    <submittedName>
        <fullName evidence="4">Alpha-farnesene synthase</fullName>
    </submittedName>
</protein>
<evidence type="ECO:0000313" key="4">
    <source>
        <dbReference type="EMBL" id="KAL0305871.1"/>
    </source>
</evidence>
<dbReference type="Pfam" id="PF03936">
    <property type="entry name" value="Terpene_synth_C"/>
    <property type="match status" value="1"/>
</dbReference>
<dbReference type="SUPFAM" id="SSF48576">
    <property type="entry name" value="Terpenoid synthases"/>
    <property type="match status" value="1"/>
</dbReference>
<feature type="domain" description="Terpene synthase metal-binding" evidence="3">
    <location>
        <begin position="242"/>
        <end position="480"/>
    </location>
</feature>
<dbReference type="CDD" id="cd00684">
    <property type="entry name" value="Terpene_cyclase_plant_C1"/>
    <property type="match status" value="1"/>
</dbReference>
<dbReference type="InterPro" id="IPR036965">
    <property type="entry name" value="Terpene_synth_N_sf"/>
</dbReference>
<dbReference type="InterPro" id="IPR008930">
    <property type="entry name" value="Terpenoid_cyclase/PrenylTrfase"/>
</dbReference>
<dbReference type="GO" id="GO:0010333">
    <property type="term" value="F:terpene synthase activity"/>
    <property type="evidence" value="ECO:0007669"/>
    <property type="project" value="InterPro"/>
</dbReference>
<dbReference type="AlphaFoldDB" id="A0AAW2KIA3"/>
<dbReference type="PANTHER" id="PTHR31225">
    <property type="entry name" value="OS04G0344100 PROTEIN-RELATED"/>
    <property type="match status" value="1"/>
</dbReference>
<reference evidence="4" key="1">
    <citation type="submission" date="2020-06" db="EMBL/GenBank/DDBJ databases">
        <authorList>
            <person name="Li T."/>
            <person name="Hu X."/>
            <person name="Zhang T."/>
            <person name="Song X."/>
            <person name="Zhang H."/>
            <person name="Dai N."/>
            <person name="Sheng W."/>
            <person name="Hou X."/>
            <person name="Wei L."/>
        </authorList>
    </citation>
    <scope>NUCLEOTIDE SEQUENCE</scope>
    <source>
        <strain evidence="4">G02</strain>
        <tissue evidence="4">Leaf</tissue>
    </source>
</reference>
<dbReference type="SFLD" id="SFLDG01019">
    <property type="entry name" value="Terpene_Cyclase_Like_1_C_Termi"/>
    <property type="match status" value="1"/>
</dbReference>
<dbReference type="InterPro" id="IPR005630">
    <property type="entry name" value="Terpene_synthase_metal-bd"/>
</dbReference>
<dbReference type="FunFam" id="1.10.600.10:FF:000007">
    <property type="entry name" value="Isoprene synthase, chloroplastic"/>
    <property type="match status" value="1"/>
</dbReference>
<dbReference type="InterPro" id="IPR001906">
    <property type="entry name" value="Terpene_synth_N"/>
</dbReference>
<evidence type="ECO:0000256" key="1">
    <source>
        <dbReference type="ARBA" id="ARBA00022723"/>
    </source>
</evidence>
<dbReference type="InterPro" id="IPR008949">
    <property type="entry name" value="Isoprenoid_synthase_dom_sf"/>
</dbReference>
<dbReference type="InterPro" id="IPR034741">
    <property type="entry name" value="Terpene_cyclase-like_1_C"/>
</dbReference>
<name>A0AAW2KIA3_SESRA</name>
<dbReference type="InterPro" id="IPR044814">
    <property type="entry name" value="Terpene_cyclase_plant_C1"/>
</dbReference>
<comment type="caution">
    <text evidence="4">The sequence shown here is derived from an EMBL/GenBank/DDBJ whole genome shotgun (WGS) entry which is preliminary data.</text>
</comment>
<proteinExistence type="predicted"/>
<dbReference type="EMBL" id="JACGWJ010000028">
    <property type="protein sequence ID" value="KAL0305871.1"/>
    <property type="molecule type" value="Genomic_DNA"/>
</dbReference>
<organism evidence="4">
    <name type="scientific">Sesamum radiatum</name>
    <name type="common">Black benniseed</name>
    <dbReference type="NCBI Taxonomy" id="300843"/>
    <lineage>
        <taxon>Eukaryota</taxon>
        <taxon>Viridiplantae</taxon>
        <taxon>Streptophyta</taxon>
        <taxon>Embryophyta</taxon>
        <taxon>Tracheophyta</taxon>
        <taxon>Spermatophyta</taxon>
        <taxon>Magnoliopsida</taxon>
        <taxon>eudicotyledons</taxon>
        <taxon>Gunneridae</taxon>
        <taxon>Pentapetalae</taxon>
        <taxon>asterids</taxon>
        <taxon>lamiids</taxon>
        <taxon>Lamiales</taxon>
        <taxon>Pedaliaceae</taxon>
        <taxon>Sesamum</taxon>
    </lineage>
</organism>
<keyword evidence="1" id="KW-0479">Metal-binding</keyword>
<evidence type="ECO:0000259" key="2">
    <source>
        <dbReference type="Pfam" id="PF01397"/>
    </source>
</evidence>
<dbReference type="SUPFAM" id="SSF48239">
    <property type="entry name" value="Terpenoid cyclases/Protein prenyltransferases"/>
    <property type="match status" value="1"/>
</dbReference>
<gene>
    <name evidence="4" type="ORF">Sradi_6004400</name>
</gene>